<organism evidence="1 2">
    <name type="scientific">Alkanindiges hydrocarboniclasticus</name>
    <dbReference type="NCBI Taxonomy" id="1907941"/>
    <lineage>
        <taxon>Bacteria</taxon>
        <taxon>Pseudomonadati</taxon>
        <taxon>Pseudomonadota</taxon>
        <taxon>Gammaproteobacteria</taxon>
        <taxon>Moraxellales</taxon>
        <taxon>Moraxellaceae</taxon>
        <taxon>Alkanindiges</taxon>
    </lineage>
</organism>
<keyword evidence="2" id="KW-1185">Reference proteome</keyword>
<dbReference type="InterPro" id="IPR003329">
    <property type="entry name" value="Cytidylyl_trans"/>
</dbReference>
<accession>A0A1S8CWG0</accession>
<dbReference type="RefSeq" id="WP_076877999.1">
    <property type="nucleotide sequence ID" value="NZ_MLCN01000017.1"/>
</dbReference>
<dbReference type="InterPro" id="IPR029044">
    <property type="entry name" value="Nucleotide-diphossugar_trans"/>
</dbReference>
<dbReference type="GO" id="GO:0008781">
    <property type="term" value="F:N-acylneuraminate cytidylyltransferase activity"/>
    <property type="evidence" value="ECO:0007669"/>
    <property type="project" value="TreeGrafter"/>
</dbReference>
<dbReference type="InterPro" id="IPR020039">
    <property type="entry name" value="PseF"/>
</dbReference>
<evidence type="ECO:0000313" key="1">
    <source>
        <dbReference type="EMBL" id="ONG40588.1"/>
    </source>
</evidence>
<dbReference type="Proteomes" id="UP000192132">
    <property type="component" value="Unassembled WGS sequence"/>
</dbReference>
<dbReference type="NCBIfam" id="TIGR03584">
    <property type="entry name" value="PseF"/>
    <property type="match status" value="1"/>
</dbReference>
<evidence type="ECO:0000313" key="2">
    <source>
        <dbReference type="Proteomes" id="UP000192132"/>
    </source>
</evidence>
<dbReference type="STRING" id="1907941.BKE30_07585"/>
<dbReference type="CDD" id="cd02513">
    <property type="entry name" value="CMP-NeuAc_Synthase"/>
    <property type="match status" value="1"/>
</dbReference>
<dbReference type="SUPFAM" id="SSF53448">
    <property type="entry name" value="Nucleotide-diphospho-sugar transferases"/>
    <property type="match status" value="1"/>
</dbReference>
<dbReference type="OrthoDB" id="9805604at2"/>
<protein>
    <submittedName>
        <fullName evidence="1">Pseudaminic acid cytidylyltransferase</fullName>
    </submittedName>
</protein>
<reference evidence="1 2" key="1">
    <citation type="submission" date="2016-10" db="EMBL/GenBank/DDBJ databases">
        <title>Draft Genome sequence of Alkanindiges sp. strain H1.</title>
        <authorList>
            <person name="Subhash Y."/>
            <person name="Lee S."/>
        </authorList>
    </citation>
    <scope>NUCLEOTIDE SEQUENCE [LARGE SCALE GENOMIC DNA]</scope>
    <source>
        <strain evidence="1 2">H1</strain>
    </source>
</reference>
<dbReference type="Pfam" id="PF02348">
    <property type="entry name" value="CTP_transf_3"/>
    <property type="match status" value="1"/>
</dbReference>
<dbReference type="EMBL" id="MLCN01000017">
    <property type="protein sequence ID" value="ONG40588.1"/>
    <property type="molecule type" value="Genomic_DNA"/>
</dbReference>
<dbReference type="InterPro" id="IPR050793">
    <property type="entry name" value="CMP-NeuNAc_synthase"/>
</dbReference>
<keyword evidence="1" id="KW-0548">Nucleotidyltransferase</keyword>
<keyword evidence="1" id="KW-0808">Transferase</keyword>
<name>A0A1S8CWG0_9GAMM</name>
<proteinExistence type="predicted"/>
<sequence>MRAIAVIPARGGSKRIPRKNIKDFCGLPIIAHSINTALESGCFEKVVVSTDDQEIANIALQHGAEVPFLRPHLIADDYSGTIPVIAHAIDFFKHQNQFWDYVCCLYATAPFVRAEDIRAGASLISDEKSVEQNIRYVFSVAEYSYPIQRALHRKSSGFTSMLNPENFNLRSQDLISSYHDAGQFYWGKADAWLNQEPIFNVKALSVVLPHYRVQDIDTLDDWKRAELMHQALMQTGD</sequence>
<dbReference type="Gene3D" id="3.90.550.10">
    <property type="entry name" value="Spore Coat Polysaccharide Biosynthesis Protein SpsA, Chain A"/>
    <property type="match status" value="1"/>
</dbReference>
<dbReference type="PANTHER" id="PTHR21485:SF6">
    <property type="entry name" value="N-ACYLNEURAMINATE CYTIDYLYLTRANSFERASE-RELATED"/>
    <property type="match status" value="1"/>
</dbReference>
<comment type="caution">
    <text evidence="1">The sequence shown here is derived from an EMBL/GenBank/DDBJ whole genome shotgun (WGS) entry which is preliminary data.</text>
</comment>
<dbReference type="PANTHER" id="PTHR21485">
    <property type="entry name" value="HAD SUPERFAMILY MEMBERS CMAS AND KDSC"/>
    <property type="match status" value="1"/>
</dbReference>
<dbReference type="AlphaFoldDB" id="A0A1S8CWG0"/>
<gene>
    <name evidence="1" type="ORF">BKE30_07585</name>
</gene>